<dbReference type="GO" id="GO:0003700">
    <property type="term" value="F:DNA-binding transcription factor activity"/>
    <property type="evidence" value="ECO:0007669"/>
    <property type="project" value="InterPro"/>
</dbReference>
<dbReference type="CDD" id="cd11446">
    <property type="entry name" value="bHLH_AtILR3_like"/>
    <property type="match status" value="1"/>
</dbReference>
<keyword evidence="8" id="KW-1185">Reference proteome</keyword>
<evidence type="ECO:0000256" key="1">
    <source>
        <dbReference type="ARBA" id="ARBA00004123"/>
    </source>
</evidence>
<dbReference type="OMA" id="LPGFTWP"/>
<dbReference type="AlphaFoldDB" id="A0A068TUM6"/>
<keyword evidence="2" id="KW-0805">Transcription regulation</keyword>
<organism evidence="7 8">
    <name type="scientific">Coffea canephora</name>
    <name type="common">Robusta coffee</name>
    <dbReference type="NCBI Taxonomy" id="49390"/>
    <lineage>
        <taxon>Eukaryota</taxon>
        <taxon>Viridiplantae</taxon>
        <taxon>Streptophyta</taxon>
        <taxon>Embryophyta</taxon>
        <taxon>Tracheophyta</taxon>
        <taxon>Spermatophyta</taxon>
        <taxon>Magnoliopsida</taxon>
        <taxon>eudicotyledons</taxon>
        <taxon>Gunneridae</taxon>
        <taxon>Pentapetalae</taxon>
        <taxon>asterids</taxon>
        <taxon>lamiids</taxon>
        <taxon>Gentianales</taxon>
        <taxon>Rubiaceae</taxon>
        <taxon>Ixoroideae</taxon>
        <taxon>Gardenieae complex</taxon>
        <taxon>Bertiereae - Coffeeae clade</taxon>
        <taxon>Coffeeae</taxon>
        <taxon>Coffea</taxon>
    </lineage>
</organism>
<dbReference type="Gramene" id="CDO99702">
    <property type="protein sequence ID" value="CDO99702"/>
    <property type="gene ID" value="GSCOC_T00029375001"/>
</dbReference>
<dbReference type="Proteomes" id="UP000295252">
    <property type="component" value="Chromosome IV"/>
</dbReference>
<protein>
    <recommendedName>
        <fullName evidence="9">BHLH domain-containing protein</fullName>
    </recommendedName>
</protein>
<evidence type="ECO:0000256" key="4">
    <source>
        <dbReference type="ARBA" id="ARBA00023242"/>
    </source>
</evidence>
<dbReference type="InterPro" id="IPR044818">
    <property type="entry name" value="ILR3-like"/>
</dbReference>
<feature type="region of interest" description="Disordered" evidence="6">
    <location>
        <begin position="53"/>
        <end position="79"/>
    </location>
</feature>
<evidence type="ECO:0008006" key="9">
    <source>
        <dbReference type="Google" id="ProtNLM"/>
    </source>
</evidence>
<dbReference type="GO" id="GO:0046983">
    <property type="term" value="F:protein dimerization activity"/>
    <property type="evidence" value="ECO:0007669"/>
    <property type="project" value="InterPro"/>
</dbReference>
<sequence length="245" mass="27686">MASPEEDSNWVFDFGLIEDIPVPGGDLPPLDPGFQNWSNNSFYNPNSVELDGAFQSSQSRKEASSRKRARSGPCSATDSKAYREKMRRDKLNDRQTLSLSLYLFQELSFLLDPERPPKVDKSAILGDATRMLIQLRDEAEKLKESYERLQEKVNELKAEKNELRDEKQKQKAEKDKLEHQLKALSSQTGFLSNPSAILAPFVAPHQVFSSKMTPFVGYPGTSMWHFMPPAAVDTSEDHVLRPPVA</sequence>
<feature type="coiled-coil region" evidence="5">
    <location>
        <begin position="125"/>
        <end position="187"/>
    </location>
</feature>
<keyword evidence="5" id="KW-0175">Coiled coil</keyword>
<dbReference type="OrthoDB" id="515493at2759"/>
<dbReference type="InterPro" id="IPR036638">
    <property type="entry name" value="HLH_DNA-bd_sf"/>
</dbReference>
<dbReference type="EMBL" id="HG739088">
    <property type="protein sequence ID" value="CDO99702.1"/>
    <property type="molecule type" value="Genomic_DNA"/>
</dbReference>
<evidence type="ECO:0000313" key="8">
    <source>
        <dbReference type="Proteomes" id="UP000295252"/>
    </source>
</evidence>
<evidence type="ECO:0000256" key="3">
    <source>
        <dbReference type="ARBA" id="ARBA00023163"/>
    </source>
</evidence>
<keyword evidence="3" id="KW-0804">Transcription</keyword>
<evidence type="ECO:0000313" key="7">
    <source>
        <dbReference type="EMBL" id="CDO99702.1"/>
    </source>
</evidence>
<name>A0A068TUM6_COFCA</name>
<dbReference type="PANTHER" id="PTHR46133:SF23">
    <property type="entry name" value="TRANSCRIPTION FACTOR ILR3-LIKE"/>
    <property type="match status" value="1"/>
</dbReference>
<evidence type="ECO:0000256" key="5">
    <source>
        <dbReference type="SAM" id="Coils"/>
    </source>
</evidence>
<gene>
    <name evidence="7" type="ORF">GSCOC_T00029375001</name>
</gene>
<dbReference type="PANTHER" id="PTHR46133">
    <property type="entry name" value="BHLH TRANSCRIPTION FACTOR"/>
    <property type="match status" value="1"/>
</dbReference>
<dbReference type="GO" id="GO:0006879">
    <property type="term" value="P:intracellular iron ion homeostasis"/>
    <property type="evidence" value="ECO:0007669"/>
    <property type="project" value="InterPro"/>
</dbReference>
<dbReference type="SUPFAM" id="SSF47459">
    <property type="entry name" value="HLH, helix-loop-helix DNA-binding domain"/>
    <property type="match status" value="1"/>
</dbReference>
<comment type="subcellular location">
    <subcellularLocation>
        <location evidence="1">Nucleus</location>
    </subcellularLocation>
</comment>
<accession>A0A068TUM6</accession>
<evidence type="ECO:0000256" key="2">
    <source>
        <dbReference type="ARBA" id="ARBA00023015"/>
    </source>
</evidence>
<dbReference type="PhylomeDB" id="A0A068TUM6"/>
<dbReference type="Gene3D" id="4.10.280.10">
    <property type="entry name" value="Helix-loop-helix DNA-binding domain"/>
    <property type="match status" value="1"/>
</dbReference>
<keyword evidence="4" id="KW-0539">Nucleus</keyword>
<evidence type="ECO:0000256" key="6">
    <source>
        <dbReference type="SAM" id="MobiDB-lite"/>
    </source>
</evidence>
<proteinExistence type="predicted"/>
<dbReference type="GO" id="GO:0005634">
    <property type="term" value="C:nucleus"/>
    <property type="evidence" value="ECO:0007669"/>
    <property type="project" value="UniProtKB-SubCell"/>
</dbReference>
<reference evidence="8" key="1">
    <citation type="journal article" date="2014" name="Science">
        <title>The coffee genome provides insight into the convergent evolution of caffeine biosynthesis.</title>
        <authorList>
            <person name="Denoeud F."/>
            <person name="Carretero-Paulet L."/>
            <person name="Dereeper A."/>
            <person name="Droc G."/>
            <person name="Guyot R."/>
            <person name="Pietrella M."/>
            <person name="Zheng C."/>
            <person name="Alberti A."/>
            <person name="Anthony F."/>
            <person name="Aprea G."/>
            <person name="Aury J.M."/>
            <person name="Bento P."/>
            <person name="Bernard M."/>
            <person name="Bocs S."/>
            <person name="Campa C."/>
            <person name="Cenci A."/>
            <person name="Combes M.C."/>
            <person name="Crouzillat D."/>
            <person name="Da Silva C."/>
            <person name="Daddiego L."/>
            <person name="De Bellis F."/>
            <person name="Dussert S."/>
            <person name="Garsmeur O."/>
            <person name="Gayraud T."/>
            <person name="Guignon V."/>
            <person name="Jahn K."/>
            <person name="Jamilloux V."/>
            <person name="Joet T."/>
            <person name="Labadie K."/>
            <person name="Lan T."/>
            <person name="Leclercq J."/>
            <person name="Lepelley M."/>
            <person name="Leroy T."/>
            <person name="Li L.T."/>
            <person name="Librado P."/>
            <person name="Lopez L."/>
            <person name="Munoz A."/>
            <person name="Noel B."/>
            <person name="Pallavicini A."/>
            <person name="Perrotta G."/>
            <person name="Poncet V."/>
            <person name="Pot D."/>
            <person name="Priyono X."/>
            <person name="Rigoreau M."/>
            <person name="Rouard M."/>
            <person name="Rozas J."/>
            <person name="Tranchant-Dubreuil C."/>
            <person name="VanBuren R."/>
            <person name="Zhang Q."/>
            <person name="Andrade A.C."/>
            <person name="Argout X."/>
            <person name="Bertrand B."/>
            <person name="de Kochko A."/>
            <person name="Graziosi G."/>
            <person name="Henry R.J."/>
            <person name="Jayarama X."/>
            <person name="Ming R."/>
            <person name="Nagai C."/>
            <person name="Rounsley S."/>
            <person name="Sankoff D."/>
            <person name="Giuliano G."/>
            <person name="Albert V.A."/>
            <person name="Wincker P."/>
            <person name="Lashermes P."/>
        </authorList>
    </citation>
    <scope>NUCLEOTIDE SEQUENCE [LARGE SCALE GENOMIC DNA]</scope>
    <source>
        <strain evidence="8">cv. DH200-94</strain>
    </source>
</reference>
<dbReference type="InParanoid" id="A0A068TUM6"/>